<feature type="binding site" evidence="6">
    <location>
        <position position="395"/>
    </location>
    <ligand>
        <name>Mg(2+)</name>
        <dbReference type="ChEBI" id="CHEBI:18420"/>
    </ligand>
</feature>
<dbReference type="GO" id="GO:0008776">
    <property type="term" value="F:acetate kinase activity"/>
    <property type="evidence" value="ECO:0007669"/>
    <property type="project" value="UniProtKB-UniRule"/>
</dbReference>
<evidence type="ECO:0000256" key="3">
    <source>
        <dbReference type="ARBA" id="ARBA00022741"/>
    </source>
</evidence>
<keyword evidence="6" id="KW-0479">Metal-binding</keyword>
<evidence type="ECO:0000256" key="4">
    <source>
        <dbReference type="ARBA" id="ARBA00022777"/>
    </source>
</evidence>
<keyword evidence="4 6" id="KW-0418">Kinase</keyword>
<dbReference type="PROSITE" id="PS01075">
    <property type="entry name" value="ACETATE_KINASE_1"/>
    <property type="match status" value="1"/>
</dbReference>
<comment type="subcellular location">
    <subcellularLocation>
        <location evidence="6">Cytoplasm</location>
    </subcellularLocation>
</comment>
<feature type="binding site" evidence="6">
    <location>
        <position position="102"/>
    </location>
    <ligand>
        <name>substrate</name>
    </ligand>
</feature>
<reference evidence="8 9" key="1">
    <citation type="journal article" date="2015" name="Genome Announc.">
        <title>Expanding the biotechnology potential of lactobacilli through comparative genomics of 213 strains and associated genera.</title>
        <authorList>
            <person name="Sun Z."/>
            <person name="Harris H.M."/>
            <person name="McCann A."/>
            <person name="Guo C."/>
            <person name="Argimon S."/>
            <person name="Zhang W."/>
            <person name="Yang X."/>
            <person name="Jeffery I.B."/>
            <person name="Cooney J.C."/>
            <person name="Kagawa T.F."/>
            <person name="Liu W."/>
            <person name="Song Y."/>
            <person name="Salvetti E."/>
            <person name="Wrobel A."/>
            <person name="Rasinkangas P."/>
            <person name="Parkhill J."/>
            <person name="Rea M.C."/>
            <person name="O'Sullivan O."/>
            <person name="Ritari J."/>
            <person name="Douillard F.P."/>
            <person name="Paul Ross R."/>
            <person name="Yang R."/>
            <person name="Briner A.E."/>
            <person name="Felis G.E."/>
            <person name="de Vos W.M."/>
            <person name="Barrangou R."/>
            <person name="Klaenhammer T.R."/>
            <person name="Caufield P.W."/>
            <person name="Cui Y."/>
            <person name="Zhang H."/>
            <person name="O'Toole P.W."/>
        </authorList>
    </citation>
    <scope>NUCLEOTIDE SEQUENCE [LARGE SCALE GENOMIC DNA]</scope>
    <source>
        <strain evidence="8 9">DSM 15638</strain>
    </source>
</reference>
<evidence type="ECO:0000313" key="8">
    <source>
        <dbReference type="EMBL" id="KRK46395.1"/>
    </source>
</evidence>
<dbReference type="GO" id="GO:0006083">
    <property type="term" value="P:acetate metabolic process"/>
    <property type="evidence" value="ECO:0007669"/>
    <property type="project" value="TreeGrafter"/>
</dbReference>
<dbReference type="CDD" id="cd24010">
    <property type="entry name" value="ASKHA_NBD_AcK_PK"/>
    <property type="match status" value="1"/>
</dbReference>
<name>A0A0R1HJ81_9LACO</name>
<feature type="site" description="Transition state stabilizer" evidence="6">
    <location>
        <position position="252"/>
    </location>
</feature>
<keyword evidence="6" id="KW-0963">Cytoplasm</keyword>
<comment type="cofactor">
    <cofactor evidence="6">
        <name>Mg(2+)</name>
        <dbReference type="ChEBI" id="CHEBI:18420"/>
    </cofactor>
    <cofactor evidence="6">
        <name>Mn(2+)</name>
        <dbReference type="ChEBI" id="CHEBI:29035"/>
    </cofactor>
    <text evidence="6">Mg(2+). Can also accept Mn(2+).</text>
</comment>
<comment type="similarity">
    <text evidence="1 6 7">Belongs to the acetokinase family.</text>
</comment>
<dbReference type="InterPro" id="IPR004372">
    <property type="entry name" value="Ac/propionate_kinase"/>
</dbReference>
<comment type="function">
    <text evidence="6">Catalyzes the formation of acetyl phosphate from acetate and ATP. Can also catalyze the reverse reaction.</text>
</comment>
<protein>
    <recommendedName>
        <fullName evidence="6">Acetate kinase</fullName>
        <ecNumber evidence="6">2.7.2.1</ecNumber>
    </recommendedName>
    <alternativeName>
        <fullName evidence="6">Acetokinase</fullName>
    </alternativeName>
</protein>
<keyword evidence="3 6" id="KW-0547">Nucleotide-binding</keyword>
<keyword evidence="6" id="KW-0460">Magnesium</keyword>
<organism evidence="8 9">
    <name type="scientific">Dellaglioa algida DSM 15638</name>
    <dbReference type="NCBI Taxonomy" id="1423719"/>
    <lineage>
        <taxon>Bacteria</taxon>
        <taxon>Bacillati</taxon>
        <taxon>Bacillota</taxon>
        <taxon>Bacilli</taxon>
        <taxon>Lactobacillales</taxon>
        <taxon>Lactobacillaceae</taxon>
        <taxon>Dellaglioa</taxon>
    </lineage>
</organism>
<dbReference type="InterPro" id="IPR000890">
    <property type="entry name" value="Aliphatic_acid_kin_short-chain"/>
</dbReference>
<comment type="caution">
    <text evidence="8">The sequence shown here is derived from an EMBL/GenBank/DDBJ whole genome shotgun (WGS) entry which is preliminary data.</text>
</comment>
<comment type="subunit">
    <text evidence="6">Homodimer.</text>
</comment>
<dbReference type="PANTHER" id="PTHR21060:SF15">
    <property type="entry name" value="ACETATE KINASE-RELATED"/>
    <property type="match status" value="1"/>
</dbReference>
<evidence type="ECO:0000256" key="5">
    <source>
        <dbReference type="ARBA" id="ARBA00022840"/>
    </source>
</evidence>
<keyword evidence="2 6" id="KW-0808">Transferase</keyword>
<dbReference type="EC" id="2.7.2.1" evidence="6"/>
<feature type="binding site" evidence="6">
    <location>
        <begin position="342"/>
        <end position="346"/>
    </location>
    <ligand>
        <name>ATP</name>
        <dbReference type="ChEBI" id="CHEBI:30616"/>
    </ligand>
</feature>
<feature type="site" description="Transition state stabilizer" evidence="6">
    <location>
        <position position="191"/>
    </location>
</feature>
<dbReference type="STRING" id="1423719.FC66_GL000017"/>
<feature type="active site" description="Proton donor/acceptor" evidence="6">
    <location>
        <position position="159"/>
    </location>
</feature>
<dbReference type="Gene3D" id="3.30.420.40">
    <property type="match status" value="2"/>
</dbReference>
<proteinExistence type="inferred from homology"/>
<dbReference type="HAMAP" id="MF_00020">
    <property type="entry name" value="Acetate_kinase"/>
    <property type="match status" value="1"/>
</dbReference>
<evidence type="ECO:0000256" key="7">
    <source>
        <dbReference type="RuleBase" id="RU003835"/>
    </source>
</evidence>
<comment type="pathway">
    <text evidence="6">Metabolic intermediate biosynthesis; acetyl-CoA biosynthesis; acetyl-CoA from acetate: step 1/2.</text>
</comment>
<gene>
    <name evidence="6" type="primary">ackA</name>
    <name evidence="8" type="ORF">FC66_GL000017</name>
</gene>
<dbReference type="PANTHER" id="PTHR21060">
    <property type="entry name" value="ACETATE KINASE"/>
    <property type="match status" value="1"/>
</dbReference>
<dbReference type="GO" id="GO:0005737">
    <property type="term" value="C:cytoplasm"/>
    <property type="evidence" value="ECO:0007669"/>
    <property type="project" value="UniProtKB-SubCell"/>
</dbReference>
<feature type="binding site" evidence="6">
    <location>
        <begin position="219"/>
        <end position="223"/>
    </location>
    <ligand>
        <name>ATP</name>
        <dbReference type="ChEBI" id="CHEBI:30616"/>
    </ligand>
</feature>
<dbReference type="NCBIfam" id="TIGR00016">
    <property type="entry name" value="ackA"/>
    <property type="match status" value="1"/>
</dbReference>
<keyword evidence="5 6" id="KW-0067">ATP-binding</keyword>
<dbReference type="InterPro" id="IPR043129">
    <property type="entry name" value="ATPase_NBD"/>
</dbReference>
<dbReference type="GO" id="GO:0006085">
    <property type="term" value="P:acetyl-CoA biosynthetic process"/>
    <property type="evidence" value="ECO:0007669"/>
    <property type="project" value="UniProtKB-UniRule"/>
</dbReference>
<dbReference type="InterPro" id="IPR023865">
    <property type="entry name" value="Aliphatic_acid_kinase_CS"/>
</dbReference>
<dbReference type="PIRSF" id="PIRSF000722">
    <property type="entry name" value="Acetate_prop_kin"/>
    <property type="match status" value="1"/>
</dbReference>
<dbReference type="UniPathway" id="UPA00340">
    <property type="reaction ID" value="UER00458"/>
</dbReference>
<dbReference type="PRINTS" id="PR00471">
    <property type="entry name" value="ACETATEKNASE"/>
</dbReference>
<feature type="binding site" evidence="6">
    <location>
        <begin position="295"/>
        <end position="297"/>
    </location>
    <ligand>
        <name>ATP</name>
        <dbReference type="ChEBI" id="CHEBI:30616"/>
    </ligand>
</feature>
<dbReference type="GO" id="GO:0005524">
    <property type="term" value="F:ATP binding"/>
    <property type="evidence" value="ECO:0007669"/>
    <property type="project" value="UniProtKB-KW"/>
</dbReference>
<dbReference type="AlphaFoldDB" id="A0A0R1HJ81"/>
<evidence type="ECO:0000313" key="9">
    <source>
        <dbReference type="Proteomes" id="UP000051450"/>
    </source>
</evidence>
<dbReference type="Pfam" id="PF00871">
    <property type="entry name" value="Acetate_kinase"/>
    <property type="match status" value="1"/>
</dbReference>
<dbReference type="SUPFAM" id="SSF53067">
    <property type="entry name" value="Actin-like ATPase domain"/>
    <property type="match status" value="2"/>
</dbReference>
<sequence length="407" mass="44978">MLIKRNHNWRKNMSKIIAINAGSSSLKFQLFSMPEETVIAKGLIERIGLKDSILTIKYDNGKKYEDVLDIDNHSVGVQLLLKLLLQLDIIADFNEISGVGHRVVAGGEFFKKSTLVNADTIAKIDELSELAPLHNPANLLGIQAFEEILPTATSVAVFDTAFHQTMPEESYMYSVPYEWYEKYGARRYGAHGTSVRYVVSEAEKLFDKDPKELKLITLHLGAGASITATVGGKSIDTSMGFTPLAGITMATRSGDVDVSLVAYMMRQLKITDIDEMVNILNRKSGLLGISGISPDMRDVKAQLGKNPRADLAVKIYVQNIIKYIGQYIAEMQGVDGIIFTAGLGENDRIVRRRVIEHLSYLGIGFDAENNEKMGEQVMLSTPESAVKVFAIPTDEELVIARDVQSLM</sequence>
<accession>A0A0R1HJ81</accession>
<dbReference type="Proteomes" id="UP000051450">
    <property type="component" value="Unassembled WGS sequence"/>
</dbReference>
<dbReference type="PATRIC" id="fig|1423719.4.peg.16"/>
<dbReference type="PROSITE" id="PS01076">
    <property type="entry name" value="ACETATE_KINASE_2"/>
    <property type="match status" value="1"/>
</dbReference>
<dbReference type="EMBL" id="AZDI01000001">
    <property type="protein sequence ID" value="KRK46395.1"/>
    <property type="molecule type" value="Genomic_DNA"/>
</dbReference>
<keyword evidence="9" id="KW-1185">Reference proteome</keyword>
<feature type="binding site" evidence="6">
    <location>
        <position position="27"/>
    </location>
    <ligand>
        <name>ATP</name>
        <dbReference type="ChEBI" id="CHEBI:30616"/>
    </ligand>
</feature>
<evidence type="ECO:0000256" key="6">
    <source>
        <dbReference type="HAMAP-Rule" id="MF_00020"/>
    </source>
</evidence>
<comment type="catalytic activity">
    <reaction evidence="6">
        <text>acetate + ATP = acetyl phosphate + ADP</text>
        <dbReference type="Rhea" id="RHEA:11352"/>
        <dbReference type="ChEBI" id="CHEBI:22191"/>
        <dbReference type="ChEBI" id="CHEBI:30089"/>
        <dbReference type="ChEBI" id="CHEBI:30616"/>
        <dbReference type="ChEBI" id="CHEBI:456216"/>
        <dbReference type="EC" id="2.7.2.1"/>
    </reaction>
</comment>
<evidence type="ECO:0000256" key="2">
    <source>
        <dbReference type="ARBA" id="ARBA00022679"/>
    </source>
</evidence>
<feature type="binding site" evidence="6">
    <location>
        <position position="20"/>
    </location>
    <ligand>
        <name>Mg(2+)</name>
        <dbReference type="ChEBI" id="CHEBI:18420"/>
    </ligand>
</feature>
<dbReference type="GO" id="GO:0000287">
    <property type="term" value="F:magnesium ion binding"/>
    <property type="evidence" value="ECO:0007669"/>
    <property type="project" value="UniProtKB-UniRule"/>
</dbReference>
<evidence type="ECO:0000256" key="1">
    <source>
        <dbReference type="ARBA" id="ARBA00008748"/>
    </source>
</evidence>